<gene>
    <name evidence="1" type="ORF">Vadar_001506</name>
</gene>
<proteinExistence type="predicted"/>
<evidence type="ECO:0000313" key="1">
    <source>
        <dbReference type="EMBL" id="KAH7842103.1"/>
    </source>
</evidence>
<evidence type="ECO:0000313" key="2">
    <source>
        <dbReference type="Proteomes" id="UP000828048"/>
    </source>
</evidence>
<dbReference type="EMBL" id="CM037151">
    <property type="protein sequence ID" value="KAH7842103.1"/>
    <property type="molecule type" value="Genomic_DNA"/>
</dbReference>
<reference evidence="1 2" key="1">
    <citation type="journal article" date="2021" name="Hortic Res">
        <title>High-quality reference genome and annotation aids understanding of berry development for evergreen blueberry (Vaccinium darrowii).</title>
        <authorList>
            <person name="Yu J."/>
            <person name="Hulse-Kemp A.M."/>
            <person name="Babiker E."/>
            <person name="Staton M."/>
        </authorList>
    </citation>
    <scope>NUCLEOTIDE SEQUENCE [LARGE SCALE GENOMIC DNA]</scope>
    <source>
        <strain evidence="2">cv. NJ 8807/NJ 8810</strain>
        <tissue evidence="1">Young leaf</tissue>
    </source>
</reference>
<keyword evidence="2" id="KW-1185">Reference proteome</keyword>
<comment type="caution">
    <text evidence="1">The sequence shown here is derived from an EMBL/GenBank/DDBJ whole genome shotgun (WGS) entry which is preliminary data.</text>
</comment>
<accession>A0ACB7XNQ3</accession>
<name>A0ACB7XNQ3_9ERIC</name>
<protein>
    <submittedName>
        <fullName evidence="1">Uncharacterized protein</fullName>
    </submittedName>
</protein>
<dbReference type="Proteomes" id="UP000828048">
    <property type="component" value="Chromosome 1"/>
</dbReference>
<sequence length="575" mass="63691">MVKAMMVESSSIAVVVIGLLMLLLILLLILLACKPWRFFLSRTTRTRTIKSQVDDIERPLVSEDSNFVQHQIDDFANPAQTHGVSRKQRLPPVTPQLTQSGSLVLDVIPDHSDSIFLGQTLRRPSVTQHIIDEQKYVIDEELGHELQFHPDRDSLREFLPKGNAGSSLTLEVLSGLSRGLRCSIQSTDISNLPLTLGRVAPSDLLLKDSEVSGKHALINWNLNKLKWEVVDMGSLNGTLLNSQAIHHQDSESRHWGHPIELANGDIITLGTSTKILVKILSQSECVIPFGVGLASDPMAVRRGGKKLPMEDVCYYRWPLPGAEQFGLFGICDGHGGVAAATSASKILPEMVASILSDSSRRERVLAQCDASDVLRDSFLQTEACMNHFYEGCTATVLLAWASGHGDFFAQCANVGDSACVMNIDGKQIKMTEDHRITSNSERLRMQEIGLPLKDGETRLCGLNLGRMLGDKFLKQQEARFSSDPYISQVVCIHQASRGFSLLASDGFWDVVNFKKAIQLVQQARERNAPDTENPAERIANFLLNEARTQRTKDNTSIIFLDFDTINRDPPCKPDP</sequence>
<organism evidence="1 2">
    <name type="scientific">Vaccinium darrowii</name>
    <dbReference type="NCBI Taxonomy" id="229202"/>
    <lineage>
        <taxon>Eukaryota</taxon>
        <taxon>Viridiplantae</taxon>
        <taxon>Streptophyta</taxon>
        <taxon>Embryophyta</taxon>
        <taxon>Tracheophyta</taxon>
        <taxon>Spermatophyta</taxon>
        <taxon>Magnoliopsida</taxon>
        <taxon>eudicotyledons</taxon>
        <taxon>Gunneridae</taxon>
        <taxon>Pentapetalae</taxon>
        <taxon>asterids</taxon>
        <taxon>Ericales</taxon>
        <taxon>Ericaceae</taxon>
        <taxon>Vaccinioideae</taxon>
        <taxon>Vaccinieae</taxon>
        <taxon>Vaccinium</taxon>
    </lineage>
</organism>